<dbReference type="InterPro" id="IPR050951">
    <property type="entry name" value="Retrovirus_Pol_polyprotein"/>
</dbReference>
<dbReference type="InterPro" id="IPR043128">
    <property type="entry name" value="Rev_trsase/Diguanyl_cyclase"/>
</dbReference>
<dbReference type="Proteomes" id="UP001289374">
    <property type="component" value="Unassembled WGS sequence"/>
</dbReference>
<dbReference type="Pfam" id="PF17919">
    <property type="entry name" value="RT_RNaseH_2"/>
    <property type="match status" value="1"/>
</dbReference>
<dbReference type="PANTHER" id="PTHR37984:SF5">
    <property type="entry name" value="PROTEIN NYNRIN-LIKE"/>
    <property type="match status" value="1"/>
</dbReference>
<dbReference type="SUPFAM" id="SSF56672">
    <property type="entry name" value="DNA/RNA polymerases"/>
    <property type="match status" value="1"/>
</dbReference>
<accession>A0AAE1WW17</accession>
<keyword evidence="4" id="KW-1185">Reference proteome</keyword>
<evidence type="ECO:0000313" key="3">
    <source>
        <dbReference type="EMBL" id="KAK4400763.1"/>
    </source>
</evidence>
<feature type="domain" description="Reverse transcriptase/retrotransposon-derived protein RNase H-like" evidence="2">
    <location>
        <begin position="303"/>
        <end position="361"/>
    </location>
</feature>
<reference evidence="3" key="2">
    <citation type="journal article" date="2024" name="Plant">
        <title>Genomic evolution and insights into agronomic trait innovations of Sesamum species.</title>
        <authorList>
            <person name="Miao H."/>
            <person name="Wang L."/>
            <person name="Qu L."/>
            <person name="Liu H."/>
            <person name="Sun Y."/>
            <person name="Le M."/>
            <person name="Wang Q."/>
            <person name="Wei S."/>
            <person name="Zheng Y."/>
            <person name="Lin W."/>
            <person name="Duan Y."/>
            <person name="Cao H."/>
            <person name="Xiong S."/>
            <person name="Wang X."/>
            <person name="Wei L."/>
            <person name="Li C."/>
            <person name="Ma Q."/>
            <person name="Ju M."/>
            <person name="Zhao R."/>
            <person name="Li G."/>
            <person name="Mu C."/>
            <person name="Tian Q."/>
            <person name="Mei H."/>
            <person name="Zhang T."/>
            <person name="Gao T."/>
            <person name="Zhang H."/>
        </authorList>
    </citation>
    <scope>NUCLEOTIDE SEQUENCE</scope>
    <source>
        <strain evidence="3">K16</strain>
    </source>
</reference>
<dbReference type="PANTHER" id="PTHR37984">
    <property type="entry name" value="PROTEIN CBG26694"/>
    <property type="match status" value="1"/>
</dbReference>
<organism evidence="3 4">
    <name type="scientific">Sesamum angolense</name>
    <dbReference type="NCBI Taxonomy" id="2727404"/>
    <lineage>
        <taxon>Eukaryota</taxon>
        <taxon>Viridiplantae</taxon>
        <taxon>Streptophyta</taxon>
        <taxon>Embryophyta</taxon>
        <taxon>Tracheophyta</taxon>
        <taxon>Spermatophyta</taxon>
        <taxon>Magnoliopsida</taxon>
        <taxon>eudicotyledons</taxon>
        <taxon>Gunneridae</taxon>
        <taxon>Pentapetalae</taxon>
        <taxon>asterids</taxon>
        <taxon>lamiids</taxon>
        <taxon>Lamiales</taxon>
        <taxon>Pedaliaceae</taxon>
        <taxon>Sesamum</taxon>
    </lineage>
</organism>
<gene>
    <name evidence="3" type="ORF">Sango_1182400</name>
</gene>
<sequence>MFCYDGVVRKWHQYLVGCKFNIFTIQKSLRGLLNRTMQTLALHKWLTKLMGYDFEIHYMPDRDNKFANALSRHRADFYSHIHLHPNSFLEPPDDVTMDFIANLPAFGRKIVIWVVVVCLSKYAFLCFTNSLHAGFSRWYLILNNLKLHGVLKSIVSDLNRALYGCQSPIFIDYVDDNTRVVVIQELALEDVVLSLFEHVVKLQASMEQLTQLDTQRHKSLVSVVPVLPEQRLEDSIRISNGEWQCFNPHCQGRCGRPRQVAGQLLTNLRVFLGLTGFYNRFVHQYTALASLLMHLLKWSVFQWSPTAAATFTTLKDSMLSPLVLRLPYLPQPFNLTTDVFQVAVGAVLSQRHPIAFFNKKLGS</sequence>
<dbReference type="InterPro" id="IPR041577">
    <property type="entry name" value="RT_RNaseH_2"/>
</dbReference>
<reference evidence="3" key="1">
    <citation type="submission" date="2020-06" db="EMBL/GenBank/DDBJ databases">
        <authorList>
            <person name="Li T."/>
            <person name="Hu X."/>
            <person name="Zhang T."/>
            <person name="Song X."/>
            <person name="Zhang H."/>
            <person name="Dai N."/>
            <person name="Sheng W."/>
            <person name="Hou X."/>
            <person name="Wei L."/>
        </authorList>
    </citation>
    <scope>NUCLEOTIDE SEQUENCE</scope>
    <source>
        <strain evidence="3">K16</strain>
        <tissue evidence="3">Leaf</tissue>
    </source>
</reference>
<proteinExistence type="predicted"/>
<evidence type="ECO:0000256" key="1">
    <source>
        <dbReference type="ARBA" id="ARBA00023268"/>
    </source>
</evidence>
<dbReference type="Gene3D" id="3.30.70.270">
    <property type="match status" value="1"/>
</dbReference>
<name>A0AAE1WW17_9LAMI</name>
<dbReference type="AlphaFoldDB" id="A0AAE1WW17"/>
<protein>
    <submittedName>
        <fullName evidence="3">Transposon Tf2-11 polyprotein</fullName>
    </submittedName>
</protein>
<keyword evidence="1" id="KW-0511">Multifunctional enzyme</keyword>
<dbReference type="EMBL" id="JACGWL010000006">
    <property type="protein sequence ID" value="KAK4400763.1"/>
    <property type="molecule type" value="Genomic_DNA"/>
</dbReference>
<dbReference type="InterPro" id="IPR043502">
    <property type="entry name" value="DNA/RNA_pol_sf"/>
</dbReference>
<evidence type="ECO:0000259" key="2">
    <source>
        <dbReference type="Pfam" id="PF17919"/>
    </source>
</evidence>
<dbReference type="GO" id="GO:0003824">
    <property type="term" value="F:catalytic activity"/>
    <property type="evidence" value="ECO:0007669"/>
    <property type="project" value="UniProtKB-KW"/>
</dbReference>
<evidence type="ECO:0000313" key="4">
    <source>
        <dbReference type="Proteomes" id="UP001289374"/>
    </source>
</evidence>
<comment type="caution">
    <text evidence="3">The sequence shown here is derived from an EMBL/GenBank/DDBJ whole genome shotgun (WGS) entry which is preliminary data.</text>
</comment>